<feature type="binding site" evidence="5">
    <location>
        <position position="202"/>
    </location>
    <ligand>
        <name>Fe cation</name>
        <dbReference type="ChEBI" id="CHEBI:24875"/>
        <note>catalytic</note>
    </ligand>
</feature>
<dbReference type="AlphaFoldDB" id="A0A0N0XTG5"/>
<evidence type="ECO:0000256" key="4">
    <source>
        <dbReference type="ARBA" id="ARBA00023004"/>
    </source>
</evidence>
<accession>A0A0N0XTG5</accession>
<proteinExistence type="inferred from homology"/>
<evidence type="ECO:0000313" key="7">
    <source>
        <dbReference type="EMBL" id="KPC59884.1"/>
    </source>
</evidence>
<keyword evidence="6 7" id="KW-0223">Dioxygenase</keyword>
<dbReference type="EMBL" id="LGKG01000172">
    <property type="protein sequence ID" value="KPC59884.1"/>
    <property type="molecule type" value="Genomic_DNA"/>
</dbReference>
<dbReference type="Pfam" id="PF03055">
    <property type="entry name" value="RPE65"/>
    <property type="match status" value="1"/>
</dbReference>
<keyword evidence="3 6" id="KW-0560">Oxidoreductase</keyword>
<dbReference type="RefSeq" id="WP_053927141.1">
    <property type="nucleotide sequence ID" value="NZ_LGKG01000172.1"/>
</dbReference>
<comment type="caution">
    <text evidence="7">The sequence shown here is derived from an EMBL/GenBank/DDBJ whole genome shotgun (WGS) entry which is preliminary data.</text>
</comment>
<evidence type="ECO:0000313" key="8">
    <source>
        <dbReference type="Proteomes" id="UP000037982"/>
    </source>
</evidence>
<keyword evidence="8" id="KW-1185">Reference proteome</keyword>
<evidence type="ECO:0000256" key="5">
    <source>
        <dbReference type="PIRSR" id="PIRSR604294-1"/>
    </source>
</evidence>
<protein>
    <recommendedName>
        <fullName evidence="6">Dioxygenase</fullName>
        <ecNumber evidence="6">1.13.11.-</ecNumber>
    </recommendedName>
</protein>
<comment type="similarity">
    <text evidence="1 6">Belongs to the carotenoid oxygenase family.</text>
</comment>
<organism evidence="7 8">
    <name type="scientific">Streptomyces chattanoogensis</name>
    <dbReference type="NCBI Taxonomy" id="66876"/>
    <lineage>
        <taxon>Bacteria</taxon>
        <taxon>Bacillati</taxon>
        <taxon>Actinomycetota</taxon>
        <taxon>Actinomycetes</taxon>
        <taxon>Kitasatosporales</taxon>
        <taxon>Streptomycetaceae</taxon>
        <taxon>Streptomyces</taxon>
    </lineage>
</organism>
<name>A0A0N0XTG5_9ACTN</name>
<dbReference type="PANTHER" id="PTHR10543:SF89">
    <property type="entry name" value="CAROTENOID 9,10(9',10')-CLEAVAGE DIOXYGENASE 1"/>
    <property type="match status" value="1"/>
</dbReference>
<evidence type="ECO:0000256" key="1">
    <source>
        <dbReference type="ARBA" id="ARBA00006787"/>
    </source>
</evidence>
<evidence type="ECO:0000256" key="2">
    <source>
        <dbReference type="ARBA" id="ARBA00022723"/>
    </source>
</evidence>
<keyword evidence="2 5" id="KW-0479">Metal-binding</keyword>
<feature type="binding site" evidence="5">
    <location>
        <position position="439"/>
    </location>
    <ligand>
        <name>Fe cation</name>
        <dbReference type="ChEBI" id="CHEBI:24875"/>
        <note>catalytic</note>
    </ligand>
</feature>
<dbReference type="GO" id="GO:0046872">
    <property type="term" value="F:metal ion binding"/>
    <property type="evidence" value="ECO:0007669"/>
    <property type="project" value="UniProtKB-KW"/>
</dbReference>
<dbReference type="PANTHER" id="PTHR10543">
    <property type="entry name" value="BETA-CAROTENE DIOXYGENASE"/>
    <property type="match status" value="1"/>
</dbReference>
<dbReference type="InterPro" id="IPR004294">
    <property type="entry name" value="Carotenoid_Oase"/>
</dbReference>
<comment type="cofactor">
    <cofactor evidence="5 6">
        <name>Fe(2+)</name>
        <dbReference type="ChEBI" id="CHEBI:29033"/>
    </cofactor>
    <text evidence="5 6">Binds 1 Fe(2+) ion per subunit.</text>
</comment>
<evidence type="ECO:0000256" key="6">
    <source>
        <dbReference type="RuleBase" id="RU364048"/>
    </source>
</evidence>
<feature type="binding site" evidence="5">
    <location>
        <position position="268"/>
    </location>
    <ligand>
        <name>Fe cation</name>
        <dbReference type="ChEBI" id="CHEBI:24875"/>
        <note>catalytic</note>
    </ligand>
</feature>
<keyword evidence="4 5" id="KW-0408">Iron</keyword>
<dbReference type="GO" id="GO:0016121">
    <property type="term" value="P:carotene catabolic process"/>
    <property type="evidence" value="ECO:0007669"/>
    <property type="project" value="TreeGrafter"/>
</dbReference>
<dbReference type="EC" id="1.13.11.-" evidence="6"/>
<gene>
    <name evidence="7" type="ORF">ADL29_32660</name>
</gene>
<evidence type="ECO:0000256" key="3">
    <source>
        <dbReference type="ARBA" id="ARBA00023002"/>
    </source>
</evidence>
<dbReference type="GO" id="GO:0010436">
    <property type="term" value="F:carotenoid dioxygenase activity"/>
    <property type="evidence" value="ECO:0007669"/>
    <property type="project" value="TreeGrafter"/>
</dbReference>
<sequence length="447" mass="49350">MTTVPHLLGAFAPVHDELTVTELQVTGAIPPELTGWYLRNGPNPHQATSAHWWLGDGMVHGVRLEAGRAVSYRNRWVQTAALTRGAELRDEQGKRDLLAGVANTHVVRHAGRTLALIESSFPYQMDMRRGNELATIGAYDFHGRLHTPMTAHPKTCPTTGELHFFGYGAGPDETPLTYHRASAQGELTISRPVDVGAPTLMHDFHLTSRHVVFMDLPMVFDLPKAVAGDRGLPYTWTPDHGARLGVLNREDPYGPVRWFDIAPCYVFHTLNAHEDADGRRLTLYAIRYDHVGENVDVNGHGSLWRWTIDLATDTVHEEQLDDRRAEFPRIDDRLAGLPARYGYATTLKSPEGSDCQGAIHRYDLDSGATVSHSFAAGRTPGEATFVPASSVPGGSGWLMTYVYDAATDRSDLVILDADDLTAPPTATIHLPRRVPVGFHGNWLPDQR</sequence>
<reference evidence="8" key="1">
    <citation type="submission" date="2015-07" db="EMBL/GenBank/DDBJ databases">
        <authorList>
            <person name="Ju K.-S."/>
            <person name="Doroghazi J.R."/>
            <person name="Metcalf W.W."/>
        </authorList>
    </citation>
    <scope>NUCLEOTIDE SEQUENCE [LARGE SCALE GENOMIC DNA]</scope>
    <source>
        <strain evidence="8">NRRL ISP-5002</strain>
    </source>
</reference>
<feature type="binding site" evidence="5">
    <location>
        <position position="152"/>
    </location>
    <ligand>
        <name>Fe cation</name>
        <dbReference type="ChEBI" id="CHEBI:24875"/>
        <note>catalytic</note>
    </ligand>
</feature>
<dbReference type="PATRIC" id="fig|66876.3.peg.7200"/>
<dbReference type="Proteomes" id="UP000037982">
    <property type="component" value="Unassembled WGS sequence"/>
</dbReference>